<reference evidence="3" key="1">
    <citation type="submission" date="2018-06" db="EMBL/GenBank/DDBJ databases">
        <authorList>
            <person name="Zhirakovskaya E."/>
        </authorList>
    </citation>
    <scope>NUCLEOTIDE SEQUENCE [LARGE SCALE GENOMIC DNA]</scope>
</reference>
<dbReference type="GeneID" id="64871416"/>
<dbReference type="KEGG" id="vg:64871416"/>
<accession>A0A345L0H7</accession>
<evidence type="ECO:0008006" key="4">
    <source>
        <dbReference type="Google" id="ProtNLM"/>
    </source>
</evidence>
<dbReference type="SUPFAM" id="SSF55486">
    <property type="entry name" value="Metalloproteases ('zincins'), catalytic domain"/>
    <property type="match status" value="1"/>
</dbReference>
<feature type="compositionally biased region" description="Gly residues" evidence="1">
    <location>
        <begin position="1"/>
        <end position="14"/>
    </location>
</feature>
<evidence type="ECO:0000313" key="2">
    <source>
        <dbReference type="EMBL" id="AXH48779.1"/>
    </source>
</evidence>
<dbReference type="EMBL" id="MH513984">
    <property type="protein sequence ID" value="AXH48779.1"/>
    <property type="molecule type" value="Genomic_DNA"/>
</dbReference>
<feature type="compositionally biased region" description="Gly residues" evidence="1">
    <location>
        <begin position="24"/>
        <end position="74"/>
    </location>
</feature>
<name>A0A345L0H7_9CAUD</name>
<dbReference type="RefSeq" id="YP_010061791.1">
    <property type="nucleotide sequence ID" value="NC_054787.1"/>
</dbReference>
<organism evidence="2 3">
    <name type="scientific">Mycobacterium phage Steamy</name>
    <dbReference type="NCBI Taxonomy" id="2250309"/>
    <lineage>
        <taxon>Viruses</taxon>
        <taxon>Duplodnaviria</taxon>
        <taxon>Heunggongvirae</taxon>
        <taxon>Uroviricota</taxon>
        <taxon>Caudoviricetes</taxon>
        <taxon>Pharaohvirus</taxon>
        <taxon>Pharaohvirus steamy</taxon>
    </lineage>
</organism>
<gene>
    <name evidence="2" type="primary">2</name>
    <name evidence="2" type="ORF">SEA_STEAMY_2</name>
</gene>
<protein>
    <recommendedName>
        <fullName evidence="4">Peptidase</fullName>
    </recommendedName>
</protein>
<keyword evidence="3" id="KW-1185">Reference proteome</keyword>
<evidence type="ECO:0000256" key="1">
    <source>
        <dbReference type="SAM" id="MobiDB-lite"/>
    </source>
</evidence>
<dbReference type="Proteomes" id="UP000259157">
    <property type="component" value="Segment"/>
</dbReference>
<sequence length="289" mass="30112">MGGRGPRGGTGPGIGKAKARKAKGGAGAGSSGSSGGGGSAGSSSGSGKGNSGAGTGGVATGGGSAGGMGGGGSTGSVNQQQHTRVEIEFGGNLTATEQAIEQKYLDQLPEHISKRLAERGTRLFVGGRADQSPGWALTGLKPDDKSGDGRELGDLSFYMPGINAVYISSRSPHGSANVYVHELGHAVDYQWIRGGRTVTFAGKDYHVRLISDDPFFRAMHKKYIRDNEGVDPYYRTGSYGNESSGRRESVAEGLAVYNRYGRDGLVKLFNSQEAATLWIKIMQRYGVIK</sequence>
<evidence type="ECO:0000313" key="3">
    <source>
        <dbReference type="Proteomes" id="UP000259157"/>
    </source>
</evidence>
<feature type="region of interest" description="Disordered" evidence="1">
    <location>
        <begin position="1"/>
        <end position="79"/>
    </location>
</feature>
<proteinExistence type="predicted"/>